<dbReference type="PANTHER" id="PTHR40446:SF2">
    <property type="entry name" value="N-ACETYLGLUCOSAMINE-1-PHOSPHODIESTER ALPHA-N-ACETYLGLUCOSAMINIDASE"/>
    <property type="match status" value="1"/>
</dbReference>
<dbReference type="GO" id="GO:0016798">
    <property type="term" value="F:hydrolase activity, acting on glycosyl bonds"/>
    <property type="evidence" value="ECO:0007669"/>
    <property type="project" value="UniProtKB-KW"/>
</dbReference>
<keyword evidence="4" id="KW-0378">Hydrolase</keyword>
<name>A0ABT0J5Y3_9MICO</name>
<evidence type="ECO:0000259" key="2">
    <source>
        <dbReference type="Pfam" id="PF05036"/>
    </source>
</evidence>
<sequence length="535" mass="55774">MRPIRSRTLPVLTLAAVLAGLAAPAVTSVAAPAETARAEHGRPAPGDPAWVASHTVGTERLAPGVELLTLRWGATAADDRWTVLVYLPPEPDGPLAKGSMALGPEATARRAEAALRDAGFVPDVERIDVPAFADSPAGALGWTVKVGSYDTDARAREALARLRAAGFAGGTRYTAQDGADPDAPQAAYVVRVDLDDFDGELVAEHGEALNGGERVSDTVARTGAVAGINAQWFYDNAPAGLYVKDGRLLGSATQGRGGVLVRDGGRRVDVDAYTSRVLLTARGESVEVDAVNRIPGKVTNCGGVGDDTPTLAPQHDLVCTDSSELVKFTPEFGQVPSGAGAEAVLDRRGRVLDVNARRGAAVPAGGSTVQAIGESAQWLTDHVRVGQVVRLSERVEDSRGRRVALTPDTTILQVGPTLVDDGKVAVNARADGLFREDGNPTFTYNWVLRSNPRSALGVDDQGRLLLSVVDGRQAGYSEGLSIADHAQLLWRLGAVEALNLDGGGSSALATPDGVVNRPSDAAGQRYLGNALLLVP</sequence>
<dbReference type="RefSeq" id="WP_416344737.1">
    <property type="nucleotide sequence ID" value="NZ_JALQCY010000004.1"/>
</dbReference>
<accession>A0ABT0J5Y3</accession>
<dbReference type="PANTHER" id="PTHR40446">
    <property type="entry name" value="N-ACETYLGLUCOSAMINE-1-PHOSPHODIESTER ALPHA-N-ACETYLGLUCOSAMINIDASE"/>
    <property type="match status" value="1"/>
</dbReference>
<keyword evidence="5" id="KW-1185">Reference proteome</keyword>
<evidence type="ECO:0000313" key="5">
    <source>
        <dbReference type="Proteomes" id="UP001651050"/>
    </source>
</evidence>
<gene>
    <name evidence="4" type="ORF">M1843_14085</name>
</gene>
<evidence type="ECO:0000256" key="1">
    <source>
        <dbReference type="SAM" id="SignalP"/>
    </source>
</evidence>
<dbReference type="Proteomes" id="UP001651050">
    <property type="component" value="Unassembled WGS sequence"/>
</dbReference>
<evidence type="ECO:0000259" key="3">
    <source>
        <dbReference type="Pfam" id="PF09992"/>
    </source>
</evidence>
<feature type="signal peptide" evidence="1">
    <location>
        <begin position="1"/>
        <end position="30"/>
    </location>
</feature>
<keyword evidence="1" id="KW-0732">Signal</keyword>
<dbReference type="Pfam" id="PF05036">
    <property type="entry name" value="SPOR"/>
    <property type="match status" value="1"/>
</dbReference>
<organism evidence="4 5">
    <name type="scientific">Isoptericola peretonis</name>
    <dbReference type="NCBI Taxonomy" id="2918523"/>
    <lineage>
        <taxon>Bacteria</taxon>
        <taxon>Bacillati</taxon>
        <taxon>Actinomycetota</taxon>
        <taxon>Actinomycetes</taxon>
        <taxon>Micrococcales</taxon>
        <taxon>Promicromonosporaceae</taxon>
        <taxon>Isoptericola</taxon>
    </lineage>
</organism>
<keyword evidence="4" id="KW-0326">Glycosidase</keyword>
<proteinExistence type="predicted"/>
<protein>
    <submittedName>
        <fullName evidence="4">Phosphodiester glycosidase family protein</fullName>
    </submittedName>
</protein>
<dbReference type="Pfam" id="PF09992">
    <property type="entry name" value="NAGPA"/>
    <property type="match status" value="1"/>
</dbReference>
<dbReference type="InterPro" id="IPR018711">
    <property type="entry name" value="NAGPA"/>
</dbReference>
<reference evidence="4 5" key="1">
    <citation type="submission" date="2022-02" db="EMBL/GenBank/DDBJ databases">
        <title>The car tank lid bacteriome: a reservoir of bacteria with potential in bioremediation of fuel.</title>
        <authorList>
            <person name="Vidal-Verdu A."/>
            <person name="Gomez-Martinez D."/>
            <person name="Latorre-Perez A."/>
            <person name="Pereto J."/>
            <person name="Porcar M."/>
        </authorList>
    </citation>
    <scope>NUCLEOTIDE SEQUENCE [LARGE SCALE GENOMIC DNA]</scope>
    <source>
        <strain evidence="4 5">4D.3</strain>
    </source>
</reference>
<feature type="domain" description="Phosphodiester glycosidase" evidence="3">
    <location>
        <begin position="343"/>
        <end position="533"/>
    </location>
</feature>
<feature type="domain" description="SPOR" evidence="2">
    <location>
        <begin position="101"/>
        <end position="169"/>
    </location>
</feature>
<dbReference type="EMBL" id="JALQCY010000004">
    <property type="protein sequence ID" value="MCK9794877.1"/>
    <property type="molecule type" value="Genomic_DNA"/>
</dbReference>
<evidence type="ECO:0000313" key="4">
    <source>
        <dbReference type="EMBL" id="MCK9794877.1"/>
    </source>
</evidence>
<feature type="chain" id="PRO_5046584648" evidence="1">
    <location>
        <begin position="31"/>
        <end position="535"/>
    </location>
</feature>
<dbReference type="InterPro" id="IPR007730">
    <property type="entry name" value="SPOR-like_dom"/>
</dbReference>
<comment type="caution">
    <text evidence="4">The sequence shown here is derived from an EMBL/GenBank/DDBJ whole genome shotgun (WGS) entry which is preliminary data.</text>
</comment>